<accession>A0A6N9Z227</accession>
<keyword evidence="3" id="KW-1185">Reference proteome</keyword>
<comment type="caution">
    <text evidence="2">The sequence shown here is derived from an EMBL/GenBank/DDBJ whole genome shotgun (WGS) entry which is preliminary data.</text>
</comment>
<feature type="signal peptide" evidence="1">
    <location>
        <begin position="1"/>
        <end position="23"/>
    </location>
</feature>
<proteinExistence type="predicted"/>
<name>A0A6N9Z227_9BIFI</name>
<dbReference type="RefSeq" id="WP_163229253.1">
    <property type="nucleotide sequence ID" value="NZ_WHZW01000002.1"/>
</dbReference>
<sequence>MSRSLFCRATSVLACTAACLTLAACEPAGRAVGDTQDSDPEVAHIGTIKQDMLIGLIGSANGVDVERLALDAFDVSGVDAAYSSVEGADDPDAAARRGVSDMIDRRATVIVIDMIDVNDANADQWDAVLRQARGTGIPVALLDPVNPPDDDTLFAATLTINDRATDAQPITQVLADIMDDKPHDREIMVSTVNAAELNRP</sequence>
<dbReference type="AlphaFoldDB" id="A0A6N9Z227"/>
<dbReference type="Proteomes" id="UP000469194">
    <property type="component" value="Unassembled WGS sequence"/>
</dbReference>
<organism evidence="2 3">
    <name type="scientific">Bifidobacterium aerophilum</name>
    <dbReference type="NCBI Taxonomy" id="1798155"/>
    <lineage>
        <taxon>Bacteria</taxon>
        <taxon>Bacillati</taxon>
        <taxon>Actinomycetota</taxon>
        <taxon>Actinomycetes</taxon>
        <taxon>Bifidobacteriales</taxon>
        <taxon>Bifidobacteriaceae</taxon>
        <taxon>Bifidobacterium</taxon>
    </lineage>
</organism>
<gene>
    <name evidence="2" type="ORF">GFD25_01530</name>
</gene>
<dbReference type="EMBL" id="WHZW01000002">
    <property type="protein sequence ID" value="NEG88707.1"/>
    <property type="molecule type" value="Genomic_DNA"/>
</dbReference>
<evidence type="ECO:0000313" key="2">
    <source>
        <dbReference type="EMBL" id="NEG88707.1"/>
    </source>
</evidence>
<dbReference type="Gene3D" id="3.40.50.2300">
    <property type="match status" value="1"/>
</dbReference>
<evidence type="ECO:0000313" key="3">
    <source>
        <dbReference type="Proteomes" id="UP000469194"/>
    </source>
</evidence>
<dbReference type="SUPFAM" id="SSF53822">
    <property type="entry name" value="Periplasmic binding protein-like I"/>
    <property type="match status" value="1"/>
</dbReference>
<feature type="chain" id="PRO_5038690666" evidence="1">
    <location>
        <begin position="24"/>
        <end position="200"/>
    </location>
</feature>
<reference evidence="2 3" key="1">
    <citation type="submission" date="2019-10" db="EMBL/GenBank/DDBJ databases">
        <title>Bifidobacterium from non-human primates.</title>
        <authorList>
            <person name="Modesto M."/>
        </authorList>
    </citation>
    <scope>NUCLEOTIDE SEQUENCE [LARGE SCALE GENOMIC DNA]</scope>
    <source>
        <strain evidence="2 3">TRE17</strain>
    </source>
</reference>
<dbReference type="PROSITE" id="PS51257">
    <property type="entry name" value="PROKAR_LIPOPROTEIN"/>
    <property type="match status" value="1"/>
</dbReference>
<dbReference type="InterPro" id="IPR028082">
    <property type="entry name" value="Peripla_BP_I"/>
</dbReference>
<protein>
    <submittedName>
        <fullName evidence="2">Sugar ABC transporter substrate-binding protein</fullName>
    </submittedName>
</protein>
<evidence type="ECO:0000256" key="1">
    <source>
        <dbReference type="SAM" id="SignalP"/>
    </source>
</evidence>
<keyword evidence="1" id="KW-0732">Signal</keyword>